<protein>
    <recommendedName>
        <fullName evidence="3">F-box domain-containing protein</fullName>
    </recommendedName>
</protein>
<sequence length="233" mass="25685">MDDFPQELTEKVMDLCIDPDSSFPAAEMASCGLVCKKWAPRSRSNLFSYVRLTGNERLSALPDLIADRPNILSFIRHLGLEMGTDSFDDALLGRMHQLSSLTSIRLLLVDPALQPAHLEALFPHLRAWSSHSSSISHFHFDRRLKDTGGWSRHGRTQMVTLGPITPMGTLLALLSSVPTVTSLTVGRAVLLRRDTTPAVALPLQLRKLAVFTSTVPTSSSAASSHIRFLQCRI</sequence>
<dbReference type="Proteomes" id="UP001221142">
    <property type="component" value="Unassembled WGS sequence"/>
</dbReference>
<gene>
    <name evidence="1" type="ORF">FB45DRAFT_941495</name>
</gene>
<evidence type="ECO:0000313" key="1">
    <source>
        <dbReference type="EMBL" id="KAJ7611299.1"/>
    </source>
</evidence>
<name>A0AAD7FC19_9AGAR</name>
<evidence type="ECO:0000313" key="2">
    <source>
        <dbReference type="Proteomes" id="UP001221142"/>
    </source>
</evidence>
<dbReference type="EMBL" id="JARKIF010000033">
    <property type="protein sequence ID" value="KAJ7611299.1"/>
    <property type="molecule type" value="Genomic_DNA"/>
</dbReference>
<comment type="caution">
    <text evidence="1">The sequence shown here is derived from an EMBL/GenBank/DDBJ whole genome shotgun (WGS) entry which is preliminary data.</text>
</comment>
<accession>A0AAD7FC19</accession>
<keyword evidence="2" id="KW-1185">Reference proteome</keyword>
<organism evidence="1 2">
    <name type="scientific">Roridomyces roridus</name>
    <dbReference type="NCBI Taxonomy" id="1738132"/>
    <lineage>
        <taxon>Eukaryota</taxon>
        <taxon>Fungi</taxon>
        <taxon>Dikarya</taxon>
        <taxon>Basidiomycota</taxon>
        <taxon>Agaricomycotina</taxon>
        <taxon>Agaricomycetes</taxon>
        <taxon>Agaricomycetidae</taxon>
        <taxon>Agaricales</taxon>
        <taxon>Marasmiineae</taxon>
        <taxon>Mycenaceae</taxon>
        <taxon>Roridomyces</taxon>
    </lineage>
</organism>
<proteinExistence type="predicted"/>
<dbReference type="AlphaFoldDB" id="A0AAD7FC19"/>
<reference evidence="1" key="1">
    <citation type="submission" date="2023-03" db="EMBL/GenBank/DDBJ databases">
        <title>Massive genome expansion in bonnet fungi (Mycena s.s.) driven by repeated elements and novel gene families across ecological guilds.</title>
        <authorList>
            <consortium name="Lawrence Berkeley National Laboratory"/>
            <person name="Harder C.B."/>
            <person name="Miyauchi S."/>
            <person name="Viragh M."/>
            <person name="Kuo A."/>
            <person name="Thoen E."/>
            <person name="Andreopoulos B."/>
            <person name="Lu D."/>
            <person name="Skrede I."/>
            <person name="Drula E."/>
            <person name="Henrissat B."/>
            <person name="Morin E."/>
            <person name="Kohler A."/>
            <person name="Barry K."/>
            <person name="LaButti K."/>
            <person name="Morin E."/>
            <person name="Salamov A."/>
            <person name="Lipzen A."/>
            <person name="Mereny Z."/>
            <person name="Hegedus B."/>
            <person name="Baldrian P."/>
            <person name="Stursova M."/>
            <person name="Weitz H."/>
            <person name="Taylor A."/>
            <person name="Grigoriev I.V."/>
            <person name="Nagy L.G."/>
            <person name="Martin F."/>
            <person name="Kauserud H."/>
        </authorList>
    </citation>
    <scope>NUCLEOTIDE SEQUENCE</scope>
    <source>
        <strain evidence="1">9284</strain>
    </source>
</reference>
<evidence type="ECO:0008006" key="3">
    <source>
        <dbReference type="Google" id="ProtNLM"/>
    </source>
</evidence>